<sequence length="142" mass="13760">MKLSTIILALSTTVATVTALDLTAAFQQFQSQINAATAGASDALASARSALSVAQSEASTNAQAASAALESAQSALSVQLASGESKATSAKSEVSEKASSVKSEVSAATHTGTETSKADAAAMTLGIAGVGGLAALAGILML</sequence>
<feature type="chain" id="PRO_5035153971" evidence="3">
    <location>
        <begin position="20"/>
        <end position="142"/>
    </location>
</feature>
<comment type="caution">
    <text evidence="4">The sequence shown here is derived from an EMBL/GenBank/DDBJ whole genome shotgun (WGS) entry which is preliminary data.</text>
</comment>
<dbReference type="GeneID" id="73467436"/>
<feature type="transmembrane region" description="Helical" evidence="2">
    <location>
        <begin position="120"/>
        <end position="141"/>
    </location>
</feature>
<evidence type="ECO:0000313" key="5">
    <source>
        <dbReference type="Proteomes" id="UP000694255"/>
    </source>
</evidence>
<evidence type="ECO:0000313" key="4">
    <source>
        <dbReference type="EMBL" id="KAG7665810.1"/>
    </source>
</evidence>
<gene>
    <name evidence="4" type="ORF">J8A68_000635</name>
</gene>
<dbReference type="EMBL" id="JAGSYN010000046">
    <property type="protein sequence ID" value="KAG7665810.1"/>
    <property type="molecule type" value="Genomic_DNA"/>
</dbReference>
<feature type="region of interest" description="Disordered" evidence="1">
    <location>
        <begin position="84"/>
        <end position="114"/>
    </location>
</feature>
<dbReference type="Proteomes" id="UP000694255">
    <property type="component" value="Unassembled WGS sequence"/>
</dbReference>
<protein>
    <submittedName>
        <fullName evidence="4">Uncharacterized protein</fullName>
    </submittedName>
</protein>
<accession>A0A8J5V169</accession>
<organism evidence="4 5">
    <name type="scientific">[Candida] subhashii</name>
    <dbReference type="NCBI Taxonomy" id="561895"/>
    <lineage>
        <taxon>Eukaryota</taxon>
        <taxon>Fungi</taxon>
        <taxon>Dikarya</taxon>
        <taxon>Ascomycota</taxon>
        <taxon>Saccharomycotina</taxon>
        <taxon>Pichiomycetes</taxon>
        <taxon>Debaryomycetaceae</taxon>
        <taxon>Spathaspora</taxon>
    </lineage>
</organism>
<evidence type="ECO:0000256" key="2">
    <source>
        <dbReference type="SAM" id="Phobius"/>
    </source>
</evidence>
<proteinExistence type="predicted"/>
<feature type="signal peptide" evidence="3">
    <location>
        <begin position="1"/>
        <end position="19"/>
    </location>
</feature>
<keyword evidence="2" id="KW-1133">Transmembrane helix</keyword>
<keyword evidence="2" id="KW-0812">Transmembrane</keyword>
<keyword evidence="3" id="KW-0732">Signal</keyword>
<reference evidence="4 5" key="1">
    <citation type="journal article" date="2021" name="DNA Res.">
        <title>Genome analysis of Candida subhashii reveals its hybrid nature and dual mitochondrial genome conformations.</title>
        <authorList>
            <person name="Mixao V."/>
            <person name="Hegedusova E."/>
            <person name="Saus E."/>
            <person name="Pryszcz L.P."/>
            <person name="Cillingova A."/>
            <person name="Nosek J."/>
            <person name="Gabaldon T."/>
        </authorList>
    </citation>
    <scope>NUCLEOTIDE SEQUENCE [LARGE SCALE GENOMIC DNA]</scope>
    <source>
        <strain evidence="4 5">CBS 10753</strain>
    </source>
</reference>
<name>A0A8J5V169_9ASCO</name>
<keyword evidence="2" id="KW-0472">Membrane</keyword>
<dbReference type="RefSeq" id="XP_049266042.1">
    <property type="nucleotide sequence ID" value="XM_049410332.1"/>
</dbReference>
<feature type="compositionally biased region" description="Low complexity" evidence="1">
    <location>
        <begin position="84"/>
        <end position="109"/>
    </location>
</feature>
<evidence type="ECO:0000256" key="1">
    <source>
        <dbReference type="SAM" id="MobiDB-lite"/>
    </source>
</evidence>
<evidence type="ECO:0000256" key="3">
    <source>
        <dbReference type="SAM" id="SignalP"/>
    </source>
</evidence>
<dbReference type="AlphaFoldDB" id="A0A8J5V169"/>
<keyword evidence="5" id="KW-1185">Reference proteome</keyword>